<proteinExistence type="predicted"/>
<organism evidence="2 3">
    <name type="scientific">Prauserella oleivorans</name>
    <dbReference type="NCBI Taxonomy" id="1478153"/>
    <lineage>
        <taxon>Bacteria</taxon>
        <taxon>Bacillati</taxon>
        <taxon>Actinomycetota</taxon>
        <taxon>Actinomycetes</taxon>
        <taxon>Pseudonocardiales</taxon>
        <taxon>Pseudonocardiaceae</taxon>
        <taxon>Prauserella</taxon>
    </lineage>
</organism>
<sequence>MTSADGRPGHPRRDARALDGQPTGVETKVESQKAVTLRRDPRLTCLVEAMSVGETAAAFRDDP</sequence>
<feature type="compositionally biased region" description="Basic and acidic residues" evidence="1">
    <location>
        <begin position="7"/>
        <end position="17"/>
    </location>
</feature>
<keyword evidence="3" id="KW-1185">Reference proteome</keyword>
<evidence type="ECO:0000256" key="1">
    <source>
        <dbReference type="SAM" id="MobiDB-lite"/>
    </source>
</evidence>
<evidence type="ECO:0000313" key="2">
    <source>
        <dbReference type="EMBL" id="MFD2799743.1"/>
    </source>
</evidence>
<evidence type="ECO:0008006" key="4">
    <source>
        <dbReference type="Google" id="ProtNLM"/>
    </source>
</evidence>
<feature type="region of interest" description="Disordered" evidence="1">
    <location>
        <begin position="1"/>
        <end position="33"/>
    </location>
</feature>
<accession>A0ABW5W761</accession>
<dbReference type="EMBL" id="JBHUOF010000012">
    <property type="protein sequence ID" value="MFD2799743.1"/>
    <property type="molecule type" value="Genomic_DNA"/>
</dbReference>
<gene>
    <name evidence="2" type="ORF">ACFS2C_10100</name>
</gene>
<name>A0ABW5W761_9PSEU</name>
<dbReference type="RefSeq" id="WP_377391777.1">
    <property type="nucleotide sequence ID" value="NZ_JBHSAN010000027.1"/>
</dbReference>
<evidence type="ECO:0000313" key="3">
    <source>
        <dbReference type="Proteomes" id="UP001597478"/>
    </source>
</evidence>
<protein>
    <recommendedName>
        <fullName evidence="4">DUF397 domain-containing protein</fullName>
    </recommendedName>
</protein>
<reference evidence="3" key="1">
    <citation type="journal article" date="2019" name="Int. J. Syst. Evol. Microbiol.">
        <title>The Global Catalogue of Microorganisms (GCM) 10K type strain sequencing project: providing services to taxonomists for standard genome sequencing and annotation.</title>
        <authorList>
            <consortium name="The Broad Institute Genomics Platform"/>
            <consortium name="The Broad Institute Genome Sequencing Center for Infectious Disease"/>
            <person name="Wu L."/>
            <person name="Ma J."/>
        </authorList>
    </citation>
    <scope>NUCLEOTIDE SEQUENCE [LARGE SCALE GENOMIC DNA]</scope>
    <source>
        <strain evidence="3">IBRC-M 10906</strain>
    </source>
</reference>
<comment type="caution">
    <text evidence="2">The sequence shown here is derived from an EMBL/GenBank/DDBJ whole genome shotgun (WGS) entry which is preliminary data.</text>
</comment>
<dbReference type="Proteomes" id="UP001597478">
    <property type="component" value="Unassembled WGS sequence"/>
</dbReference>